<dbReference type="Proteomes" id="UP000037020">
    <property type="component" value="Unassembled WGS sequence"/>
</dbReference>
<accession>A0ABR5IVL1</accession>
<evidence type="ECO:0000313" key="1">
    <source>
        <dbReference type="EMBL" id="KOG85193.1"/>
    </source>
</evidence>
<dbReference type="RefSeq" id="WP_048831810.1">
    <property type="nucleotide sequence ID" value="NZ_JBIRHZ010000003.1"/>
</dbReference>
<reference evidence="1 2" key="1">
    <citation type="submission" date="2015-07" db="EMBL/GenBank/DDBJ databases">
        <authorList>
            <person name="Ju K.-S."/>
            <person name="Doroghazi J.R."/>
            <person name="Metcalf W.W."/>
        </authorList>
    </citation>
    <scope>NUCLEOTIDE SEQUENCE [LARGE SCALE GENOMIC DNA]</scope>
    <source>
        <strain evidence="1 2">NRRL B-3589</strain>
    </source>
</reference>
<protein>
    <submittedName>
        <fullName evidence="1">Uncharacterized protein</fullName>
    </submittedName>
</protein>
<gene>
    <name evidence="1" type="ORF">ADK38_38020</name>
</gene>
<proteinExistence type="predicted"/>
<name>A0ABR5IVL1_9ACTN</name>
<organism evidence="1 2">
    <name type="scientific">Streptomyces varsoviensis</name>
    <dbReference type="NCBI Taxonomy" id="67373"/>
    <lineage>
        <taxon>Bacteria</taxon>
        <taxon>Bacillati</taxon>
        <taxon>Actinomycetota</taxon>
        <taxon>Actinomycetes</taxon>
        <taxon>Kitasatosporales</taxon>
        <taxon>Streptomycetaceae</taxon>
        <taxon>Streptomyces</taxon>
    </lineage>
</organism>
<comment type="caution">
    <text evidence="1">The sequence shown here is derived from an EMBL/GenBank/DDBJ whole genome shotgun (WGS) entry which is preliminary data.</text>
</comment>
<evidence type="ECO:0000313" key="2">
    <source>
        <dbReference type="Proteomes" id="UP000037020"/>
    </source>
</evidence>
<keyword evidence="2" id="KW-1185">Reference proteome</keyword>
<dbReference type="EMBL" id="LGUT01003577">
    <property type="protein sequence ID" value="KOG85193.1"/>
    <property type="molecule type" value="Genomic_DNA"/>
</dbReference>
<sequence>MAQDGYSISIEMDDATTNRLREGGFRLYGFRGVRSSSSNGRPLVWFSSLGYMTATEISWAPQLKAFTSHSQIIPDGRVTASNSYNIELGQTLEVKSITGTGTVSPDGLQGAVSVYNETSTEFTTGISQRSDVGDTSSFNPLCAFPLFGGNINVFTPVEKVLLFFASDSINTGTVIERAFAPGLLIDVTGVGHRSVQYHINTGWSPSEIWARKISARDNIVPLLVESPNELAHDAERLSKK</sequence>